<dbReference type="InterPro" id="IPR041698">
    <property type="entry name" value="Methyltransf_25"/>
</dbReference>
<dbReference type="InterPro" id="IPR029063">
    <property type="entry name" value="SAM-dependent_MTases_sf"/>
</dbReference>
<proteinExistence type="predicted"/>
<dbReference type="Gene3D" id="3.40.50.150">
    <property type="entry name" value="Vaccinia Virus protein VP39"/>
    <property type="match status" value="1"/>
</dbReference>
<evidence type="ECO:0000313" key="2">
    <source>
        <dbReference type="EMBL" id="CAH3145734.1"/>
    </source>
</evidence>
<protein>
    <recommendedName>
        <fullName evidence="1">Methyltransferase domain-containing protein</fullName>
    </recommendedName>
</protein>
<name>A0ABN8PMG9_9CNID</name>
<dbReference type="PANTHER" id="PTHR43591:SF110">
    <property type="entry name" value="RHODANESE DOMAIN-CONTAINING PROTEIN"/>
    <property type="match status" value="1"/>
</dbReference>
<dbReference type="Proteomes" id="UP001159427">
    <property type="component" value="Unassembled WGS sequence"/>
</dbReference>
<evidence type="ECO:0000313" key="3">
    <source>
        <dbReference type="Proteomes" id="UP001159427"/>
    </source>
</evidence>
<dbReference type="Pfam" id="PF13649">
    <property type="entry name" value="Methyltransf_25"/>
    <property type="match status" value="1"/>
</dbReference>
<comment type="caution">
    <text evidence="2">The sequence shown here is derived from an EMBL/GenBank/DDBJ whole genome shotgun (WGS) entry which is preliminary data.</text>
</comment>
<dbReference type="PANTHER" id="PTHR43591">
    <property type="entry name" value="METHYLTRANSFERASE"/>
    <property type="match status" value="1"/>
</dbReference>
<reference evidence="2 3" key="1">
    <citation type="submission" date="2022-05" db="EMBL/GenBank/DDBJ databases">
        <authorList>
            <consortium name="Genoscope - CEA"/>
            <person name="William W."/>
        </authorList>
    </citation>
    <scope>NUCLEOTIDE SEQUENCE [LARGE SCALE GENOMIC DNA]</scope>
</reference>
<sequence>MDNEMRSRLNHLRKGGIPGTKEEFRLMYEDWAIDYDKEILCDFAYKLCKPMTVMFDAALNTFTKKRRQDIKIIDIAAGTGLIGLELHKMGYTSLHALDSSQKMLNEARKKGIYTQFFCLPIDDQRILEINTADYDALICVNGFGNNHILPSALAEMCRIVMKGGLLCFDIREQCMEEWEDKLKELERKGMWETVTKEKLPVDDDDKTNAFVFKLL</sequence>
<gene>
    <name evidence="2" type="ORF">PEVE_00043563</name>
</gene>
<accession>A0ABN8PMG9</accession>
<organism evidence="2 3">
    <name type="scientific">Porites evermanni</name>
    <dbReference type="NCBI Taxonomy" id="104178"/>
    <lineage>
        <taxon>Eukaryota</taxon>
        <taxon>Metazoa</taxon>
        <taxon>Cnidaria</taxon>
        <taxon>Anthozoa</taxon>
        <taxon>Hexacorallia</taxon>
        <taxon>Scleractinia</taxon>
        <taxon>Fungiina</taxon>
        <taxon>Poritidae</taxon>
        <taxon>Porites</taxon>
    </lineage>
</organism>
<dbReference type="CDD" id="cd02440">
    <property type="entry name" value="AdoMet_MTases"/>
    <property type="match status" value="1"/>
</dbReference>
<keyword evidence="3" id="KW-1185">Reference proteome</keyword>
<feature type="domain" description="Methyltransferase" evidence="1">
    <location>
        <begin position="72"/>
        <end position="164"/>
    </location>
</feature>
<dbReference type="EMBL" id="CALNXI010000897">
    <property type="protein sequence ID" value="CAH3145734.1"/>
    <property type="molecule type" value="Genomic_DNA"/>
</dbReference>
<dbReference type="SUPFAM" id="SSF53335">
    <property type="entry name" value="S-adenosyl-L-methionine-dependent methyltransferases"/>
    <property type="match status" value="1"/>
</dbReference>
<evidence type="ECO:0000259" key="1">
    <source>
        <dbReference type="Pfam" id="PF13649"/>
    </source>
</evidence>